<organism evidence="1 2">
    <name type="scientific">Quercus suber</name>
    <name type="common">Cork oak</name>
    <dbReference type="NCBI Taxonomy" id="58331"/>
    <lineage>
        <taxon>Eukaryota</taxon>
        <taxon>Viridiplantae</taxon>
        <taxon>Streptophyta</taxon>
        <taxon>Embryophyta</taxon>
        <taxon>Tracheophyta</taxon>
        <taxon>Spermatophyta</taxon>
        <taxon>Magnoliopsida</taxon>
        <taxon>eudicotyledons</taxon>
        <taxon>Gunneridae</taxon>
        <taxon>Pentapetalae</taxon>
        <taxon>rosids</taxon>
        <taxon>fabids</taxon>
        <taxon>Fagales</taxon>
        <taxon>Fagaceae</taxon>
        <taxon>Quercus</taxon>
    </lineage>
</organism>
<gene>
    <name evidence="1" type="ORF">CFP56_040676</name>
</gene>
<reference evidence="1 2" key="1">
    <citation type="journal article" date="2018" name="Sci. Data">
        <title>The draft genome sequence of cork oak.</title>
        <authorList>
            <person name="Ramos A.M."/>
            <person name="Usie A."/>
            <person name="Barbosa P."/>
            <person name="Barros P.M."/>
            <person name="Capote T."/>
            <person name="Chaves I."/>
            <person name="Simoes F."/>
            <person name="Abreu I."/>
            <person name="Carrasquinho I."/>
            <person name="Faro C."/>
            <person name="Guimaraes J.B."/>
            <person name="Mendonca D."/>
            <person name="Nobrega F."/>
            <person name="Rodrigues L."/>
            <person name="Saibo N.J.M."/>
            <person name="Varela M.C."/>
            <person name="Egas C."/>
            <person name="Matos J."/>
            <person name="Miguel C.M."/>
            <person name="Oliveira M.M."/>
            <person name="Ricardo C.P."/>
            <person name="Goncalves S."/>
        </authorList>
    </citation>
    <scope>NUCLEOTIDE SEQUENCE [LARGE SCALE GENOMIC DNA]</scope>
    <source>
        <strain evidence="2">cv. HL8</strain>
    </source>
</reference>
<proteinExistence type="predicted"/>
<sequence length="67" mass="7312">MLLLPLSLLRQTTVIVRPSLESATIAPPTGQRFSPPTIYQPLLRLCQLHCLASPSCTASPITSQRLL</sequence>
<accession>A0AAW0IXW4</accession>
<evidence type="ECO:0008006" key="3">
    <source>
        <dbReference type="Google" id="ProtNLM"/>
    </source>
</evidence>
<dbReference type="EMBL" id="PKMF04000797">
    <property type="protein sequence ID" value="KAK7819121.1"/>
    <property type="molecule type" value="Genomic_DNA"/>
</dbReference>
<keyword evidence="2" id="KW-1185">Reference proteome</keyword>
<name>A0AAW0IXW4_QUESU</name>
<dbReference type="Proteomes" id="UP000237347">
    <property type="component" value="Unassembled WGS sequence"/>
</dbReference>
<comment type="caution">
    <text evidence="1">The sequence shown here is derived from an EMBL/GenBank/DDBJ whole genome shotgun (WGS) entry which is preliminary data.</text>
</comment>
<evidence type="ECO:0000313" key="2">
    <source>
        <dbReference type="Proteomes" id="UP000237347"/>
    </source>
</evidence>
<dbReference type="Gramene" id="rna-CFP56_70620">
    <property type="protein sequence ID" value="cds-POF07638.1"/>
    <property type="gene ID" value="gene-CFP56_70620"/>
</dbReference>
<evidence type="ECO:0000313" key="1">
    <source>
        <dbReference type="EMBL" id="KAK7819121.1"/>
    </source>
</evidence>
<dbReference type="AlphaFoldDB" id="A0AAW0IXW4"/>
<protein>
    <recommendedName>
        <fullName evidence="3">Secreted protein</fullName>
    </recommendedName>
</protein>